<dbReference type="InterPro" id="IPR052342">
    <property type="entry name" value="MCH/BMMD"/>
</dbReference>
<gene>
    <name evidence="2" type="ORF">SAMN04487940_111101</name>
</gene>
<dbReference type="Proteomes" id="UP000182932">
    <property type="component" value="Unassembled WGS sequence"/>
</dbReference>
<dbReference type="RefSeq" id="WP_074837386.1">
    <property type="nucleotide sequence ID" value="NZ_FNYY01000011.1"/>
</dbReference>
<comment type="caution">
    <text evidence="2">The sequence shown here is derived from an EMBL/GenBank/DDBJ whole genome shotgun (WGS) entry which is preliminary data.</text>
</comment>
<evidence type="ECO:0000259" key="1">
    <source>
        <dbReference type="Pfam" id="PF01575"/>
    </source>
</evidence>
<dbReference type="InterPro" id="IPR002539">
    <property type="entry name" value="MaoC-like_dom"/>
</dbReference>
<feature type="domain" description="MaoC-like" evidence="1">
    <location>
        <begin position="15"/>
        <end position="124"/>
    </location>
</feature>
<organism evidence="2 3">
    <name type="scientific">Marinovum algicola</name>
    <dbReference type="NCBI Taxonomy" id="42444"/>
    <lineage>
        <taxon>Bacteria</taxon>
        <taxon>Pseudomonadati</taxon>
        <taxon>Pseudomonadota</taxon>
        <taxon>Alphaproteobacteria</taxon>
        <taxon>Rhodobacterales</taxon>
        <taxon>Roseobacteraceae</taxon>
        <taxon>Marinovum</taxon>
    </lineage>
</organism>
<dbReference type="EMBL" id="FNYY01000011">
    <property type="protein sequence ID" value="SEJ83509.1"/>
    <property type="molecule type" value="Genomic_DNA"/>
</dbReference>
<dbReference type="AlphaFoldDB" id="A0A975WBX4"/>
<evidence type="ECO:0000313" key="2">
    <source>
        <dbReference type="EMBL" id="SEJ83509.1"/>
    </source>
</evidence>
<protein>
    <submittedName>
        <fullName evidence="2">Acyl dehydratase</fullName>
    </submittedName>
</protein>
<dbReference type="PANTHER" id="PTHR43664:SF1">
    <property type="entry name" value="BETA-METHYLMALYL-COA DEHYDRATASE"/>
    <property type="match status" value="1"/>
</dbReference>
<keyword evidence="3" id="KW-1185">Reference proteome</keyword>
<dbReference type="Pfam" id="PF01575">
    <property type="entry name" value="MaoC_dehydratas"/>
    <property type="match status" value="1"/>
</dbReference>
<dbReference type="Gene3D" id="3.10.129.10">
    <property type="entry name" value="Hotdog Thioesterase"/>
    <property type="match status" value="1"/>
</dbReference>
<accession>A0A975WBX4</accession>
<dbReference type="SUPFAM" id="SSF54637">
    <property type="entry name" value="Thioesterase/thiol ester dehydrase-isomerase"/>
    <property type="match status" value="1"/>
</dbReference>
<dbReference type="GeneID" id="80819349"/>
<dbReference type="InterPro" id="IPR029069">
    <property type="entry name" value="HotDog_dom_sf"/>
</dbReference>
<reference evidence="2 3" key="1">
    <citation type="submission" date="2016-10" db="EMBL/GenBank/DDBJ databases">
        <authorList>
            <person name="Varghese N."/>
            <person name="Submissions S."/>
        </authorList>
    </citation>
    <scope>NUCLEOTIDE SEQUENCE [LARGE SCALE GENOMIC DNA]</scope>
    <source>
        <strain evidence="2 3">FF3</strain>
    </source>
</reference>
<name>A0A975WBX4_9RHOB</name>
<sequence length="150" mass="16024">MSSDWYEDQIIGSSGQSPTRTITDHDIFGFGGITGDMAELHTSDTVANASHFGTRVAHGMLSLSLMHGLVVRSGRLVTSGMAVLGWSQIKFVAPVPVGTTVRAEWETIGLRESASRPDAGIVTDRLTLTNTEGTLLVTGDVAELVRRRPS</sequence>
<dbReference type="PANTHER" id="PTHR43664">
    <property type="entry name" value="MONOAMINE OXIDASE-RELATED"/>
    <property type="match status" value="1"/>
</dbReference>
<evidence type="ECO:0000313" key="3">
    <source>
        <dbReference type="Proteomes" id="UP000182932"/>
    </source>
</evidence>
<proteinExistence type="predicted"/>